<dbReference type="AlphaFoldDB" id="E8R8E5"/>
<protein>
    <submittedName>
        <fullName evidence="2">Uracil phosphoribosyltransferase</fullName>
        <ecNumber evidence="2">2.4.2.9</ecNumber>
    </submittedName>
</protein>
<keyword evidence="3" id="KW-1185">Reference proteome</keyword>
<dbReference type="EMBL" id="CP002363">
    <property type="protein sequence ID" value="ADV64771.1"/>
    <property type="molecule type" value="Genomic_DNA"/>
</dbReference>
<keyword evidence="2" id="KW-0328">Glycosyltransferase</keyword>
<evidence type="ECO:0000259" key="1">
    <source>
        <dbReference type="Pfam" id="PF14681"/>
    </source>
</evidence>
<dbReference type="InterPro" id="IPR000836">
    <property type="entry name" value="PRTase_dom"/>
</dbReference>
<sequence length="239" mass="26196">MTPPIHSVRVMGRLILVDNPLAKYYLSILRKPATTPGLFREYMRKLGFIIGYEVSRHLEWRRVFIESGMGRAEGVYPSRPLYIVGVLGASIPLVHGIWDAMPWAGLGLVAARRIVGEGRVEAELYYERMPSDLSAYTTLVVDPTLASGRTMTRVVEEVEARGCRSIIAATVVASRYGVEVFHSRFSSIPLIAVEVDPVVDKGFFIVPGIGDAGDRSLSADMVFEPALGLGFEKPGDNGV</sequence>
<accession>E8R8E5</accession>
<dbReference type="Gene3D" id="3.40.50.2020">
    <property type="match status" value="1"/>
</dbReference>
<evidence type="ECO:0000313" key="3">
    <source>
        <dbReference type="Proteomes" id="UP000001068"/>
    </source>
</evidence>
<gene>
    <name evidence="2" type="ordered locus">Desmu_0457</name>
</gene>
<dbReference type="STRING" id="765177.Desmu_0457"/>
<organism evidence="2 3">
    <name type="scientific">Desulfurococcus mucosus (strain ATCC 35584 / DSM 2162 / JCM 9187 / O7/1)</name>
    <dbReference type="NCBI Taxonomy" id="765177"/>
    <lineage>
        <taxon>Archaea</taxon>
        <taxon>Thermoproteota</taxon>
        <taxon>Thermoprotei</taxon>
        <taxon>Desulfurococcales</taxon>
        <taxon>Desulfurococcaceae</taxon>
        <taxon>Desulfurococcus</taxon>
    </lineage>
</organism>
<dbReference type="HOGENOM" id="CLU_067096_2_0_2"/>
<dbReference type="eggNOG" id="arCOG04128">
    <property type="taxonomic scope" value="Archaea"/>
</dbReference>
<dbReference type="NCBIfam" id="NF001097">
    <property type="entry name" value="PRK00129.1"/>
    <property type="match status" value="1"/>
</dbReference>
<dbReference type="EC" id="2.4.2.9" evidence="2"/>
<dbReference type="CDD" id="cd06223">
    <property type="entry name" value="PRTases_typeI"/>
    <property type="match status" value="1"/>
</dbReference>
<dbReference type="GO" id="GO:0004845">
    <property type="term" value="F:uracil phosphoribosyltransferase activity"/>
    <property type="evidence" value="ECO:0007669"/>
    <property type="project" value="UniProtKB-EC"/>
</dbReference>
<dbReference type="InterPro" id="IPR029057">
    <property type="entry name" value="PRTase-like"/>
</dbReference>
<name>E8R8E5_DESM0</name>
<keyword evidence="2" id="KW-0808">Transferase</keyword>
<dbReference type="Proteomes" id="UP000001068">
    <property type="component" value="Chromosome"/>
</dbReference>
<evidence type="ECO:0000313" key="2">
    <source>
        <dbReference type="EMBL" id="ADV64771.1"/>
    </source>
</evidence>
<dbReference type="Pfam" id="PF14681">
    <property type="entry name" value="UPRTase"/>
    <property type="match status" value="1"/>
</dbReference>
<feature type="domain" description="Phosphoribosyltransferase" evidence="1">
    <location>
        <begin position="17"/>
        <end position="215"/>
    </location>
</feature>
<dbReference type="KEGG" id="dmu:Desmu_0457"/>
<dbReference type="SUPFAM" id="SSF53271">
    <property type="entry name" value="PRTase-like"/>
    <property type="match status" value="1"/>
</dbReference>
<proteinExistence type="predicted"/>
<reference evidence="3" key="1">
    <citation type="submission" date="2010-11" db="EMBL/GenBank/DDBJ databases">
        <title>The complete genome of Desulfurococcus mucosus DSM 2162.</title>
        <authorList>
            <consortium name="US DOE Joint Genome Institute (JGI-PGF)"/>
            <person name="Lucas S."/>
            <person name="Copeland A."/>
            <person name="Lapidus A."/>
            <person name="Bruce D."/>
            <person name="Goodwin L."/>
            <person name="Pitluck S."/>
            <person name="Kyrpides N."/>
            <person name="Mavromatis K."/>
            <person name="Pagani I."/>
            <person name="Ivanova N."/>
            <person name="Ovchinnikova G."/>
            <person name="Chertkov O."/>
            <person name="Held B."/>
            <person name="Brettin T."/>
            <person name="Detter J.C."/>
            <person name="Tapia R."/>
            <person name="Han C."/>
            <person name="Land M."/>
            <person name="Hauser L."/>
            <person name="Markowitz V."/>
            <person name="Cheng J.-F."/>
            <person name="Hugenholtz P."/>
            <person name="Woyke T."/>
            <person name="Wu D."/>
            <person name="Wirth R."/>
            <person name="Bilek Y."/>
            <person name="Hader T."/>
            <person name="Klenk H.-P."/>
            <person name="Eisen J.A."/>
        </authorList>
    </citation>
    <scope>NUCLEOTIDE SEQUENCE [LARGE SCALE GENOMIC DNA]</scope>
    <source>
        <strain evidence="3">ATCC 35584 / DSM 2162 / JCM 9187 / O7/1</strain>
    </source>
</reference>
<reference evidence="2 3" key="2">
    <citation type="journal article" date="2011" name="Stand. Genomic Sci.">
        <title>Complete genome sequence of Desulfurococcus mucosus type strain (O7/1).</title>
        <authorList>
            <person name="Wirth R."/>
            <person name="Chertkov O."/>
            <person name="Held B."/>
            <person name="Lapidus A."/>
            <person name="Nolan M."/>
            <person name="Lucas S."/>
            <person name="Hammon N."/>
            <person name="Deshpande S."/>
            <person name="Cheng J.F."/>
            <person name="Tapia R."/>
            <person name="Han C."/>
            <person name="Goodwin L."/>
            <person name="Pitluck S."/>
            <person name="Liolios K."/>
            <person name="Ioanna P."/>
            <person name="Ivanova N."/>
            <person name="Mavromatis K."/>
            <person name="Mikhailova N."/>
            <person name="Pati A."/>
            <person name="Chen A."/>
            <person name="Palaniappan K."/>
            <person name="Land M."/>
            <person name="Hauser L."/>
            <person name="Chang Y.J."/>
            <person name="Jeffries C.D."/>
            <person name="Bilek Y."/>
            <person name="Hader T."/>
            <person name="Rohde M."/>
            <person name="Spring S."/>
            <person name="Sikorski J."/>
            <person name="Goker M."/>
            <person name="Woyke T."/>
            <person name="Bristow J."/>
            <person name="Eisen J.A."/>
            <person name="Markowitz V."/>
            <person name="Hugenholtz P."/>
            <person name="Kyrpides N.C."/>
            <person name="Klenk H.P."/>
        </authorList>
    </citation>
    <scope>NUCLEOTIDE SEQUENCE [LARGE SCALE GENOMIC DNA]</scope>
    <source>
        <strain evidence="3">ATCC 35584 / DSM 2162 / JCM 9187 / O7/1</strain>
    </source>
</reference>